<dbReference type="InterPro" id="IPR005176">
    <property type="entry name" value="PONY_dom"/>
</dbReference>
<dbReference type="GO" id="GO:0045116">
    <property type="term" value="P:protein neddylation"/>
    <property type="evidence" value="ECO:0007669"/>
    <property type="project" value="TreeGrafter"/>
</dbReference>
<evidence type="ECO:0000313" key="5">
    <source>
        <dbReference type="Proteomes" id="UP000253472"/>
    </source>
</evidence>
<dbReference type="InterPro" id="IPR009060">
    <property type="entry name" value="UBA-like_sf"/>
</dbReference>
<evidence type="ECO:0000259" key="3">
    <source>
        <dbReference type="PROSITE" id="PS51229"/>
    </source>
</evidence>
<dbReference type="Gene3D" id="1.10.238.10">
    <property type="entry name" value="EF-hand"/>
    <property type="match status" value="1"/>
</dbReference>
<dbReference type="GO" id="GO:0032182">
    <property type="term" value="F:ubiquitin-like protein binding"/>
    <property type="evidence" value="ECO:0007669"/>
    <property type="project" value="TreeGrafter"/>
</dbReference>
<dbReference type="Gene3D" id="1.10.238.200">
    <property type="entry name" value="Cullin, PONY binding domain"/>
    <property type="match status" value="1"/>
</dbReference>
<proteinExistence type="predicted"/>
<dbReference type="AlphaFoldDB" id="A0A367XW58"/>
<gene>
    <name evidence="4" type="primary">DCN1_1</name>
    <name evidence="4" type="ORF">Cantr_06128</name>
</gene>
<dbReference type="GO" id="GO:0000151">
    <property type="term" value="C:ubiquitin ligase complex"/>
    <property type="evidence" value="ECO:0007669"/>
    <property type="project" value="TreeGrafter"/>
</dbReference>
<dbReference type="PANTHER" id="PTHR12281:SF31">
    <property type="entry name" value="DCN1-LIKE PROTEIN 3"/>
    <property type="match status" value="1"/>
</dbReference>
<accession>A0A367XW58</accession>
<dbReference type="Pfam" id="PF03556">
    <property type="entry name" value="Cullin_binding"/>
    <property type="match status" value="1"/>
</dbReference>
<reference evidence="4 5" key="1">
    <citation type="submission" date="2018-06" db="EMBL/GenBank/DDBJ databases">
        <title>Whole genome sequencing of Candida tropicalis (genome annotated by CSBL at Korea University).</title>
        <authorList>
            <person name="Ahn J."/>
        </authorList>
    </citation>
    <scope>NUCLEOTIDE SEQUENCE [LARGE SCALE GENOMIC DNA]</scope>
    <source>
        <strain evidence="4 5">ATCC 20962</strain>
    </source>
</reference>
<dbReference type="GO" id="GO:0031624">
    <property type="term" value="F:ubiquitin conjugating enzyme binding"/>
    <property type="evidence" value="ECO:0007669"/>
    <property type="project" value="TreeGrafter"/>
</dbReference>
<protein>
    <recommendedName>
        <fullName evidence="2">Defective in cullin neddylation protein</fullName>
    </recommendedName>
</protein>
<dbReference type="STRING" id="5486.A0A367XW58"/>
<dbReference type="Proteomes" id="UP000253472">
    <property type="component" value="Unassembled WGS sequence"/>
</dbReference>
<dbReference type="InterPro" id="IPR014764">
    <property type="entry name" value="DCN-prot"/>
</dbReference>
<dbReference type="InterPro" id="IPR042460">
    <property type="entry name" value="DCN1-like_PONY"/>
</dbReference>
<keyword evidence="1" id="KW-0833">Ubl conjugation pathway</keyword>
<dbReference type="PANTHER" id="PTHR12281">
    <property type="entry name" value="RP42 RELATED"/>
    <property type="match status" value="1"/>
</dbReference>
<dbReference type="GO" id="GO:0097602">
    <property type="term" value="F:cullin family protein binding"/>
    <property type="evidence" value="ECO:0007669"/>
    <property type="project" value="TreeGrafter"/>
</dbReference>
<keyword evidence="5" id="KW-1185">Reference proteome</keyword>
<evidence type="ECO:0000256" key="2">
    <source>
        <dbReference type="RuleBase" id="RU410713"/>
    </source>
</evidence>
<dbReference type="SUPFAM" id="SSF46934">
    <property type="entry name" value="UBA-like"/>
    <property type="match status" value="1"/>
</dbReference>
<sequence>MSNKGRLQTQFAELTGVTAATAKKYLEGARYDLARAVDTYYDRHPNKASVGSFGTPAEKSDPKATAVLNAVFDSYKDPNDTNQIDIDGTLRYLEDLQITPEDLSSLTLAYLLKSPKMGIFLRDSFIKVWEFNKCIDIASMRAFLTKFHGSLINGEQTYTDAITGEPATFQKLYDFTFKFSLELEHQKVLDFDISIEYWRLLIPVIVSQYIKENNPMDEEYESKVDARVEQWFKFLTNSEYITKKSISHDSWSMFYLFLKEVVLPDPENFKDYDEMAAWPSIVDEFIEYLRDTQLLT</sequence>
<dbReference type="EMBL" id="QLNQ01000028">
    <property type="protein sequence ID" value="RCK57855.1"/>
    <property type="molecule type" value="Genomic_DNA"/>
</dbReference>
<dbReference type="OrthoDB" id="27198at2759"/>
<comment type="caution">
    <text evidence="4">The sequence shown here is derived from an EMBL/GenBank/DDBJ whole genome shotgun (WGS) entry which is preliminary data.</text>
</comment>
<evidence type="ECO:0000313" key="4">
    <source>
        <dbReference type="EMBL" id="RCK57855.1"/>
    </source>
</evidence>
<dbReference type="Pfam" id="PF14555">
    <property type="entry name" value="UBA_4"/>
    <property type="match status" value="1"/>
</dbReference>
<dbReference type="Gene3D" id="1.10.8.10">
    <property type="entry name" value="DNA helicase RuvA subunit, C-terminal domain"/>
    <property type="match status" value="1"/>
</dbReference>
<comment type="function">
    <text evidence="2">Neddylation of cullins play an essential role in the regulation of SCF-type complexes activity.</text>
</comment>
<dbReference type="PROSITE" id="PS51229">
    <property type="entry name" value="DCUN1"/>
    <property type="match status" value="1"/>
</dbReference>
<name>A0A367XW58_9ASCO</name>
<feature type="domain" description="DCUN1" evidence="3">
    <location>
        <begin position="63"/>
        <end position="290"/>
    </location>
</feature>
<evidence type="ECO:0000256" key="1">
    <source>
        <dbReference type="ARBA" id="ARBA00022786"/>
    </source>
</evidence>
<organism evidence="4 5">
    <name type="scientific">Candida viswanathii</name>
    <dbReference type="NCBI Taxonomy" id="5486"/>
    <lineage>
        <taxon>Eukaryota</taxon>
        <taxon>Fungi</taxon>
        <taxon>Dikarya</taxon>
        <taxon>Ascomycota</taxon>
        <taxon>Saccharomycotina</taxon>
        <taxon>Pichiomycetes</taxon>
        <taxon>Debaryomycetaceae</taxon>
        <taxon>Candida/Lodderomyces clade</taxon>
        <taxon>Candida</taxon>
    </lineage>
</organism>